<evidence type="ECO:0000313" key="2">
    <source>
        <dbReference type="Proteomes" id="UP000034954"/>
    </source>
</evidence>
<reference evidence="1 2" key="1">
    <citation type="journal article" date="2013" name="BMC Microbiol.">
        <title>Identification of the type II cytochrome c maturation pathway in anammox bacteria by comparative genomics.</title>
        <authorList>
            <person name="Ferousi C."/>
            <person name="Speth D.R."/>
            <person name="Reimann J."/>
            <person name="Op den Camp H.J."/>
            <person name="Allen J.W."/>
            <person name="Keltjens J.T."/>
            <person name="Jetten M.S."/>
        </authorList>
    </citation>
    <scope>NUCLEOTIDE SEQUENCE [LARGE SCALE GENOMIC DNA]</scope>
    <source>
        <strain evidence="1">RU1</strain>
    </source>
</reference>
<dbReference type="AlphaFoldDB" id="A0A0M2UVX0"/>
<accession>A0A0M2UVX0</accession>
<comment type="caution">
    <text evidence="1">The sequence shown here is derived from an EMBL/GenBank/DDBJ whole genome shotgun (WGS) entry which is preliminary data.</text>
</comment>
<dbReference type="Proteomes" id="UP000034954">
    <property type="component" value="Unassembled WGS sequence"/>
</dbReference>
<protein>
    <submittedName>
        <fullName evidence="1">Uncharacterized protein</fullName>
    </submittedName>
</protein>
<keyword evidence="2" id="KW-1185">Reference proteome</keyword>
<proteinExistence type="predicted"/>
<name>A0A0M2UVX0_9BACT</name>
<organism evidence="1 2">
    <name type="scientific">Candidatus Brocadia fulgida</name>
    <dbReference type="NCBI Taxonomy" id="380242"/>
    <lineage>
        <taxon>Bacteria</taxon>
        <taxon>Pseudomonadati</taxon>
        <taxon>Planctomycetota</taxon>
        <taxon>Candidatus Brocadiia</taxon>
        <taxon>Candidatus Brocadiales</taxon>
        <taxon>Candidatus Brocadiaceae</taxon>
        <taxon>Candidatus Brocadia</taxon>
    </lineage>
</organism>
<dbReference type="EMBL" id="LAQJ01000241">
    <property type="protein sequence ID" value="KKO18649.1"/>
    <property type="molecule type" value="Genomic_DNA"/>
</dbReference>
<evidence type="ECO:0000313" key="1">
    <source>
        <dbReference type="EMBL" id="KKO18649.1"/>
    </source>
</evidence>
<gene>
    <name evidence="1" type="ORF">BROFUL_02648</name>
</gene>
<sequence length="89" mass="10511">MIYTIIGALKRLFVVFTKFVLYYHLTSPYCCARNIDTSIMRNHLENQLPFMAAFHRRSLGKGGDLSINRHKKNKKQLFYSKTNEKLNKK</sequence>